<dbReference type="Proteomes" id="UP001054945">
    <property type="component" value="Unassembled WGS sequence"/>
</dbReference>
<keyword evidence="1" id="KW-1133">Transmembrane helix</keyword>
<feature type="transmembrane region" description="Helical" evidence="1">
    <location>
        <begin position="67"/>
        <end position="88"/>
    </location>
</feature>
<keyword evidence="1" id="KW-0472">Membrane</keyword>
<sequence>MLNHIAVLAKTLRIMDMIFITYCTAPSFLAALYTYFAGETGIVVFWTFGYNIIEGKYKVLVNFIGGLMYYTVYMEFPCFACLSVCVLVHHYELLLRDFHDDLKKESSRRSGIYHDFGTIHIRINWCSALDIADSLLFRDSWYMIKIKSTLAAIIDRHQVRDLTLGREIRLLERMERKK</sequence>
<name>A0AAV4TSX0_CAEEX</name>
<protein>
    <submittedName>
        <fullName evidence="2">Uncharacterized protein</fullName>
    </submittedName>
</protein>
<reference evidence="2 3" key="1">
    <citation type="submission" date="2021-06" db="EMBL/GenBank/DDBJ databases">
        <title>Caerostris extrusa draft genome.</title>
        <authorList>
            <person name="Kono N."/>
            <person name="Arakawa K."/>
        </authorList>
    </citation>
    <scope>NUCLEOTIDE SEQUENCE [LARGE SCALE GENOMIC DNA]</scope>
</reference>
<comment type="caution">
    <text evidence="2">The sequence shown here is derived from an EMBL/GenBank/DDBJ whole genome shotgun (WGS) entry which is preliminary data.</text>
</comment>
<evidence type="ECO:0000313" key="3">
    <source>
        <dbReference type="Proteomes" id="UP001054945"/>
    </source>
</evidence>
<proteinExistence type="predicted"/>
<dbReference type="EMBL" id="BPLR01011535">
    <property type="protein sequence ID" value="GIY47193.1"/>
    <property type="molecule type" value="Genomic_DNA"/>
</dbReference>
<dbReference type="AlphaFoldDB" id="A0AAV4TSX0"/>
<keyword evidence="3" id="KW-1185">Reference proteome</keyword>
<accession>A0AAV4TSX0</accession>
<evidence type="ECO:0000313" key="2">
    <source>
        <dbReference type="EMBL" id="GIY47193.1"/>
    </source>
</evidence>
<evidence type="ECO:0000256" key="1">
    <source>
        <dbReference type="SAM" id="Phobius"/>
    </source>
</evidence>
<gene>
    <name evidence="2" type="ORF">CEXT_328511</name>
</gene>
<organism evidence="2 3">
    <name type="scientific">Caerostris extrusa</name>
    <name type="common">Bark spider</name>
    <name type="synonym">Caerostris bankana</name>
    <dbReference type="NCBI Taxonomy" id="172846"/>
    <lineage>
        <taxon>Eukaryota</taxon>
        <taxon>Metazoa</taxon>
        <taxon>Ecdysozoa</taxon>
        <taxon>Arthropoda</taxon>
        <taxon>Chelicerata</taxon>
        <taxon>Arachnida</taxon>
        <taxon>Araneae</taxon>
        <taxon>Araneomorphae</taxon>
        <taxon>Entelegynae</taxon>
        <taxon>Araneoidea</taxon>
        <taxon>Araneidae</taxon>
        <taxon>Caerostris</taxon>
    </lineage>
</organism>
<keyword evidence="1" id="KW-0812">Transmembrane</keyword>